<reference evidence="2" key="3">
    <citation type="submission" date="2025-08" db="UniProtKB">
        <authorList>
            <consortium name="Ensembl"/>
        </authorList>
    </citation>
    <scope>IDENTIFICATION</scope>
    <source>
        <strain evidence="2">JP 163 A</strain>
    </source>
</reference>
<dbReference type="InterPro" id="IPR016187">
    <property type="entry name" value="CTDL_fold"/>
</dbReference>
<dbReference type="PANTHER" id="PTHR22803">
    <property type="entry name" value="MANNOSE, PHOSPHOLIPASE, LECTIN RECEPTOR RELATED"/>
    <property type="match status" value="1"/>
</dbReference>
<dbReference type="Ensembl" id="ENSXMAT00000037488.1">
    <property type="protein sequence ID" value="ENSXMAP00000024663.1"/>
    <property type="gene ID" value="ENSXMAG00000008942.2"/>
</dbReference>
<dbReference type="SMART" id="SM00034">
    <property type="entry name" value="CLECT"/>
    <property type="match status" value="1"/>
</dbReference>
<proteinExistence type="predicted"/>
<protein>
    <recommendedName>
        <fullName evidence="1">C-type lectin domain-containing protein</fullName>
    </recommendedName>
</protein>
<feature type="domain" description="C-type lectin" evidence="1">
    <location>
        <begin position="39"/>
        <end position="143"/>
    </location>
</feature>
<dbReference type="InterPro" id="IPR001304">
    <property type="entry name" value="C-type_lectin-like"/>
</dbReference>
<keyword evidence="3" id="KW-1185">Reference proteome</keyword>
<dbReference type="Gene3D" id="3.10.100.10">
    <property type="entry name" value="Mannose-Binding Protein A, subunit A"/>
    <property type="match status" value="1"/>
</dbReference>
<evidence type="ECO:0000313" key="3">
    <source>
        <dbReference type="Proteomes" id="UP000002852"/>
    </source>
</evidence>
<accession>A0A3B5PYE4</accession>
<reference evidence="2" key="4">
    <citation type="submission" date="2025-09" db="UniProtKB">
        <authorList>
            <consortium name="Ensembl"/>
        </authorList>
    </citation>
    <scope>IDENTIFICATION</scope>
    <source>
        <strain evidence="2">JP 163 A</strain>
    </source>
</reference>
<evidence type="ECO:0000313" key="2">
    <source>
        <dbReference type="Ensembl" id="ENSXMAP00000024663.1"/>
    </source>
</evidence>
<reference evidence="3" key="2">
    <citation type="journal article" date="2013" name="Nat. Genet.">
        <title>The genome of the platyfish, Xiphophorus maculatus, provides insights into evolutionary adaptation and several complex traits.</title>
        <authorList>
            <person name="Schartl M."/>
            <person name="Walter R.B."/>
            <person name="Shen Y."/>
            <person name="Garcia T."/>
            <person name="Catchen J."/>
            <person name="Amores A."/>
            <person name="Braasch I."/>
            <person name="Chalopin D."/>
            <person name="Volff J.N."/>
            <person name="Lesch K.P."/>
            <person name="Bisazza A."/>
            <person name="Minx P."/>
            <person name="Hillier L."/>
            <person name="Wilson R.K."/>
            <person name="Fuerstenberg S."/>
            <person name="Boore J."/>
            <person name="Searle S."/>
            <person name="Postlethwait J.H."/>
            <person name="Warren W.C."/>
        </authorList>
    </citation>
    <scope>NUCLEOTIDE SEQUENCE [LARGE SCALE GENOMIC DNA]</scope>
    <source>
        <strain evidence="3">JP 163 A</strain>
    </source>
</reference>
<organism evidence="2 3">
    <name type="scientific">Xiphophorus maculatus</name>
    <name type="common">Southern platyfish</name>
    <name type="synonym">Platypoecilus maculatus</name>
    <dbReference type="NCBI Taxonomy" id="8083"/>
    <lineage>
        <taxon>Eukaryota</taxon>
        <taxon>Metazoa</taxon>
        <taxon>Chordata</taxon>
        <taxon>Craniata</taxon>
        <taxon>Vertebrata</taxon>
        <taxon>Euteleostomi</taxon>
        <taxon>Actinopterygii</taxon>
        <taxon>Neopterygii</taxon>
        <taxon>Teleostei</taxon>
        <taxon>Neoteleostei</taxon>
        <taxon>Acanthomorphata</taxon>
        <taxon>Ovalentaria</taxon>
        <taxon>Atherinomorphae</taxon>
        <taxon>Cyprinodontiformes</taxon>
        <taxon>Poeciliidae</taxon>
        <taxon>Poeciliinae</taxon>
        <taxon>Xiphophorus</taxon>
    </lineage>
</organism>
<dbReference type="Proteomes" id="UP000002852">
    <property type="component" value="Unassembled WGS sequence"/>
</dbReference>
<reference evidence="3" key="1">
    <citation type="submission" date="2012-01" db="EMBL/GenBank/DDBJ databases">
        <authorList>
            <person name="Walter R."/>
            <person name="Schartl M."/>
            <person name="Warren W."/>
        </authorList>
    </citation>
    <scope>NUCLEOTIDE SEQUENCE [LARGE SCALE GENOMIC DNA]</scope>
    <source>
        <strain evidence="3">JP 163 A</strain>
    </source>
</reference>
<evidence type="ECO:0000259" key="1">
    <source>
        <dbReference type="PROSITE" id="PS50041"/>
    </source>
</evidence>
<dbReference type="GeneTree" id="ENSGT00940000161814"/>
<dbReference type="AlphaFoldDB" id="A0A3B5PYE4"/>
<dbReference type="SUPFAM" id="SSF56436">
    <property type="entry name" value="C-type lectin-like"/>
    <property type="match status" value="1"/>
</dbReference>
<name>A0A3B5PYE4_XIPMA</name>
<dbReference type="InParanoid" id="A0A3B5PYE4"/>
<dbReference type="Pfam" id="PF00059">
    <property type="entry name" value="Lectin_C"/>
    <property type="match status" value="1"/>
</dbReference>
<sequence>VKVLLRPLISRHWIQLLFRIFCTSLHFPVPLCPTGWSEYGNRCFLFQSTETDWATAERACNDLGANLASIRNSNDHNFLKNLVNRKKGSYERTWVGGHDGEKGVWLWSDGSKFTYNQWGSGEPNNLYGNENCMEINRKGEHHCHDLCFSVYLFLSFLCP</sequence>
<dbReference type="InterPro" id="IPR050111">
    <property type="entry name" value="C-type_lectin/snaclec_domain"/>
</dbReference>
<dbReference type="PROSITE" id="PS50041">
    <property type="entry name" value="C_TYPE_LECTIN_2"/>
    <property type="match status" value="1"/>
</dbReference>
<dbReference type="InterPro" id="IPR016186">
    <property type="entry name" value="C-type_lectin-like/link_sf"/>
</dbReference>